<feature type="non-terminal residue" evidence="9">
    <location>
        <position position="1"/>
    </location>
</feature>
<keyword evidence="6" id="KW-0479">Metal-binding</keyword>
<dbReference type="GO" id="GO:0089718">
    <property type="term" value="P:amino acid import across plasma membrane"/>
    <property type="evidence" value="ECO:0007669"/>
    <property type="project" value="TreeGrafter"/>
</dbReference>
<sequence>GAFMFPYFIMLVFCGIPLFFMELSFGQFASQGCLGVWRVSPMFKGVGYGMMVVSTYIGIYYNVVICIAFYYFFVSMTRVLPWTYCSNAWNSPDCAGVLDGNLSSHAALDLTRLLNATQKRTSPSEEYWRRYVLDLSDDIGNLGEVRLPLLGCLGVSWVIVFLCLIKGVKSSGKVVYFAATFPYVVLTILFVRGITLEGALTGIMYYLTPQWDKILNAKVWGDAASQIFYSLGCAWGGLITMASYNKFHNNCYRDSIIISITNCATSVYAGFVIFSILGFMANHLGVDVSTVADHGPGLAFVAYPEALTLLPISPLWSVLFFFMLILLGLGTQFCLLETLVTAIVDEVGNEWIIRRKTFVTLGVAVAGFLLGVPLTTQAGIYWLLLMDNYAASFSLVIISCIMCVAIMYIYGHRNYFKDIEMMLGFPPPLFFQICWRFISPAIIFFILVFTVIQYRPISYNDYVYPTWAISIGFLMALSSVICIPIYAIYKVCCSEGDTLLERLKNATKASKDWGPALAEHRSGRYAPAFSPSTESHLEVQPLQLENGRSEVVAASPVQGSNGSAYSQDSRL</sequence>
<dbReference type="AlphaFoldDB" id="A0A7L0ADS2"/>
<evidence type="ECO:0000256" key="4">
    <source>
        <dbReference type="ARBA" id="ARBA00022989"/>
    </source>
</evidence>
<gene>
    <name evidence="9" type="primary">Slc6a9</name>
    <name evidence="9" type="ORF">CICMAG_R05148</name>
</gene>
<evidence type="ECO:0000256" key="1">
    <source>
        <dbReference type="ARBA" id="ARBA00004141"/>
    </source>
</evidence>
<keyword evidence="5 8" id="KW-0472">Membrane</keyword>
<feature type="transmembrane region" description="Helical" evidence="8">
    <location>
        <begin position="6"/>
        <end position="25"/>
    </location>
</feature>
<feature type="non-terminal residue" evidence="9">
    <location>
        <position position="571"/>
    </location>
</feature>
<keyword evidence="3 8" id="KW-0812">Transmembrane</keyword>
<reference evidence="9 10" key="1">
    <citation type="submission" date="2019-09" db="EMBL/GenBank/DDBJ databases">
        <title>Bird 10,000 Genomes (B10K) Project - Family phase.</title>
        <authorList>
            <person name="Zhang G."/>
        </authorList>
    </citation>
    <scope>NUCLEOTIDE SEQUENCE [LARGE SCALE GENOMIC DNA]</scope>
    <source>
        <strain evidence="9">B10K-DU-001-47</strain>
        <tissue evidence="9">Muscle</tissue>
    </source>
</reference>
<evidence type="ECO:0000256" key="7">
    <source>
        <dbReference type="PIRSR" id="PIRSR600175-2"/>
    </source>
</evidence>
<dbReference type="Proteomes" id="UP000537039">
    <property type="component" value="Unassembled WGS sequence"/>
</dbReference>
<evidence type="ECO:0000256" key="5">
    <source>
        <dbReference type="ARBA" id="ARBA00023136"/>
    </source>
</evidence>
<evidence type="ECO:0000256" key="2">
    <source>
        <dbReference type="ARBA" id="ARBA00022448"/>
    </source>
</evidence>
<dbReference type="GO" id="GO:0046872">
    <property type="term" value="F:metal ion binding"/>
    <property type="evidence" value="ECO:0007669"/>
    <property type="project" value="UniProtKB-KW"/>
</dbReference>
<dbReference type="PRINTS" id="PR00176">
    <property type="entry name" value="NANEUSMPORT"/>
</dbReference>
<protein>
    <submittedName>
        <fullName evidence="9">SC6A9 protein</fullName>
    </submittedName>
</protein>
<feature type="transmembrane region" description="Helical" evidence="8">
    <location>
        <begin position="227"/>
        <end position="244"/>
    </location>
</feature>
<dbReference type="PANTHER" id="PTHR11616">
    <property type="entry name" value="SODIUM/CHLORIDE DEPENDENT TRANSPORTER"/>
    <property type="match status" value="1"/>
</dbReference>
<comment type="caution">
    <text evidence="9">The sequence shown here is derived from an EMBL/GenBank/DDBJ whole genome shotgun (WGS) entry which is preliminary data.</text>
</comment>
<accession>A0A7L0ADS2</accession>
<dbReference type="InterPro" id="IPR037272">
    <property type="entry name" value="SNS_sf"/>
</dbReference>
<dbReference type="GO" id="GO:0005283">
    <property type="term" value="F:amino acid:sodium symporter activity"/>
    <property type="evidence" value="ECO:0007669"/>
    <property type="project" value="TreeGrafter"/>
</dbReference>
<feature type="binding site" evidence="6">
    <location>
        <position position="262"/>
    </location>
    <ligand>
        <name>Na(+)</name>
        <dbReference type="ChEBI" id="CHEBI:29101"/>
        <label>1</label>
    </ligand>
</feature>
<feature type="disulfide bond" evidence="7">
    <location>
        <begin position="85"/>
        <end position="94"/>
    </location>
</feature>
<feature type="transmembrane region" description="Helical" evidence="8">
    <location>
        <begin position="429"/>
        <end position="452"/>
    </location>
</feature>
<feature type="transmembrane region" description="Helical" evidence="8">
    <location>
        <begin position="464"/>
        <end position="489"/>
    </location>
</feature>
<keyword evidence="6" id="KW-0915">Sodium</keyword>
<feature type="transmembrane region" description="Helical" evidence="8">
    <location>
        <begin position="357"/>
        <end position="383"/>
    </location>
</feature>
<feature type="transmembrane region" description="Helical" evidence="8">
    <location>
        <begin position="46"/>
        <end position="73"/>
    </location>
</feature>
<dbReference type="GO" id="GO:0005886">
    <property type="term" value="C:plasma membrane"/>
    <property type="evidence" value="ECO:0007669"/>
    <property type="project" value="TreeGrafter"/>
</dbReference>
<dbReference type="PROSITE" id="PS00754">
    <property type="entry name" value="NA_NEUROTRAN_SYMP_2"/>
    <property type="match status" value="1"/>
</dbReference>
<comment type="subcellular location">
    <subcellularLocation>
        <location evidence="1">Membrane</location>
        <topology evidence="1">Multi-pass membrane protein</topology>
    </subcellularLocation>
</comment>
<proteinExistence type="predicted"/>
<organism evidence="9 10">
    <name type="scientific">Ciconia maguari</name>
    <dbReference type="NCBI Taxonomy" id="52777"/>
    <lineage>
        <taxon>Eukaryota</taxon>
        <taxon>Metazoa</taxon>
        <taxon>Chordata</taxon>
        <taxon>Craniata</taxon>
        <taxon>Vertebrata</taxon>
        <taxon>Euteleostomi</taxon>
        <taxon>Archelosauria</taxon>
        <taxon>Archosauria</taxon>
        <taxon>Dinosauria</taxon>
        <taxon>Saurischia</taxon>
        <taxon>Theropoda</taxon>
        <taxon>Coelurosauria</taxon>
        <taxon>Aves</taxon>
        <taxon>Neognathae</taxon>
        <taxon>Neoaves</taxon>
        <taxon>Aequornithes</taxon>
        <taxon>Ciconiiformes</taxon>
        <taxon>Ciconiidae</taxon>
        <taxon>Ciconia</taxon>
    </lineage>
</organism>
<evidence type="ECO:0000256" key="8">
    <source>
        <dbReference type="SAM" id="Phobius"/>
    </source>
</evidence>
<dbReference type="SUPFAM" id="SSF161070">
    <property type="entry name" value="SNF-like"/>
    <property type="match status" value="1"/>
</dbReference>
<feature type="transmembrane region" description="Helical" evidence="8">
    <location>
        <begin position="174"/>
        <end position="207"/>
    </location>
</feature>
<keyword evidence="10" id="KW-1185">Reference proteome</keyword>
<keyword evidence="4 8" id="KW-1133">Transmembrane helix</keyword>
<dbReference type="PANTHER" id="PTHR11616:SF263">
    <property type="entry name" value="SODIUM- AND CHLORIDE-DEPENDENT GLYCINE TRANSPORTER 1"/>
    <property type="match status" value="1"/>
</dbReference>
<feature type="transmembrane region" description="Helical" evidence="8">
    <location>
        <begin position="389"/>
        <end position="409"/>
    </location>
</feature>
<dbReference type="InterPro" id="IPR000175">
    <property type="entry name" value="Na/ntran_symport"/>
</dbReference>
<dbReference type="Pfam" id="PF00209">
    <property type="entry name" value="SNF"/>
    <property type="match status" value="1"/>
</dbReference>
<evidence type="ECO:0000256" key="6">
    <source>
        <dbReference type="PIRSR" id="PIRSR600175-1"/>
    </source>
</evidence>
<feature type="transmembrane region" description="Helical" evidence="8">
    <location>
        <begin position="256"/>
        <end position="281"/>
    </location>
</feature>
<dbReference type="PROSITE" id="PS50267">
    <property type="entry name" value="NA_NEUROTRAN_SYMP_3"/>
    <property type="match status" value="1"/>
</dbReference>
<feature type="transmembrane region" description="Helical" evidence="8">
    <location>
        <begin position="315"/>
        <end position="336"/>
    </location>
</feature>
<evidence type="ECO:0000313" key="9">
    <source>
        <dbReference type="EMBL" id="NXJ32947.1"/>
    </source>
</evidence>
<evidence type="ECO:0000313" key="10">
    <source>
        <dbReference type="Proteomes" id="UP000537039"/>
    </source>
</evidence>
<feature type="transmembrane region" description="Helical" evidence="8">
    <location>
        <begin position="145"/>
        <end position="165"/>
    </location>
</feature>
<feature type="binding site" evidence="6">
    <location>
        <position position="230"/>
    </location>
    <ligand>
        <name>Na(+)</name>
        <dbReference type="ChEBI" id="CHEBI:29101"/>
        <label>1</label>
    </ligand>
</feature>
<keyword evidence="2" id="KW-0813">Transport</keyword>
<keyword evidence="7" id="KW-1015">Disulfide bond</keyword>
<feature type="binding site" evidence="6">
    <location>
        <position position="327"/>
    </location>
    <ligand>
        <name>Na(+)</name>
        <dbReference type="ChEBI" id="CHEBI:29101"/>
        <label>1</label>
    </ligand>
</feature>
<evidence type="ECO:0000256" key="3">
    <source>
        <dbReference type="ARBA" id="ARBA00022692"/>
    </source>
</evidence>
<dbReference type="EMBL" id="VXAE01002518">
    <property type="protein sequence ID" value="NXJ32947.1"/>
    <property type="molecule type" value="Genomic_DNA"/>
</dbReference>
<name>A0A7L0ADS2_9AVES</name>